<accession>A0A367ZNR9</accession>
<sequence>MEQPLPTAKGSKCLNHPDEEAVTRCKSCRKPLCVQCSLRKPDGTYCSEACWNKVKQHQARWAQDKAKAAEFEKNEAAARWRARLVWFVIFLALVGGAAYYLHTHPAALEKLTQALAPLLKKIGLQR</sequence>
<feature type="domain" description="B box-type" evidence="2">
    <location>
        <begin position="8"/>
        <end position="37"/>
    </location>
</feature>
<evidence type="ECO:0000259" key="2">
    <source>
        <dbReference type="PROSITE" id="PS50119"/>
    </source>
</evidence>
<dbReference type="EMBL" id="QOQW01000010">
    <property type="protein sequence ID" value="RCK79774.1"/>
    <property type="molecule type" value="Genomic_DNA"/>
</dbReference>
<feature type="transmembrane region" description="Helical" evidence="1">
    <location>
        <begin position="84"/>
        <end position="102"/>
    </location>
</feature>
<proteinExistence type="predicted"/>
<protein>
    <recommendedName>
        <fullName evidence="2">B box-type domain-containing protein</fullName>
    </recommendedName>
</protein>
<evidence type="ECO:0000313" key="4">
    <source>
        <dbReference type="Proteomes" id="UP000252355"/>
    </source>
</evidence>
<dbReference type="SUPFAM" id="SSF57845">
    <property type="entry name" value="B-box zinc-binding domain"/>
    <property type="match status" value="1"/>
</dbReference>
<dbReference type="InterPro" id="IPR000315">
    <property type="entry name" value="Znf_B-box"/>
</dbReference>
<comment type="caution">
    <text evidence="3">The sequence shown here is derived from an EMBL/GenBank/DDBJ whole genome shotgun (WGS) entry which is preliminary data.</text>
</comment>
<dbReference type="GO" id="GO:0008270">
    <property type="term" value="F:zinc ion binding"/>
    <property type="evidence" value="ECO:0007669"/>
    <property type="project" value="InterPro"/>
</dbReference>
<gene>
    <name evidence="3" type="ORF">OZSIB_3928</name>
</gene>
<organism evidence="3 4">
    <name type="scientific">Candidatus Ozemobacter sibiricus</name>
    <dbReference type="NCBI Taxonomy" id="2268124"/>
    <lineage>
        <taxon>Bacteria</taxon>
        <taxon>Candidatus Ozemobacteria</taxon>
        <taxon>Candidatus Ozemobacterales</taxon>
        <taxon>Candidatus Ozemobacteraceae</taxon>
        <taxon>Candidatus Ozemobacter</taxon>
    </lineage>
</organism>
<dbReference type="Proteomes" id="UP000252355">
    <property type="component" value="Unassembled WGS sequence"/>
</dbReference>
<dbReference type="Pfam" id="PF00643">
    <property type="entry name" value="zf-B_box"/>
    <property type="match status" value="1"/>
</dbReference>
<dbReference type="PROSITE" id="PS50119">
    <property type="entry name" value="ZF_BBOX"/>
    <property type="match status" value="1"/>
</dbReference>
<evidence type="ECO:0000313" key="3">
    <source>
        <dbReference type="EMBL" id="RCK79774.1"/>
    </source>
</evidence>
<reference evidence="3 4" key="1">
    <citation type="submission" date="2018-05" db="EMBL/GenBank/DDBJ databases">
        <title>A metagenomic window into the 2 km-deep terrestrial subsurface aquifer revealed taxonomically and functionally diverse microbial community comprising novel uncultured bacterial lineages.</title>
        <authorList>
            <person name="Kadnikov V.V."/>
            <person name="Mardanov A.V."/>
            <person name="Beletsky A.V."/>
            <person name="Banks D."/>
            <person name="Pimenov N.V."/>
            <person name="Frank Y.A."/>
            <person name="Karnachuk O.V."/>
            <person name="Ravin N.V."/>
        </authorList>
    </citation>
    <scope>NUCLEOTIDE SEQUENCE [LARGE SCALE GENOMIC DNA]</scope>
    <source>
        <strain evidence="3">BY5</strain>
    </source>
</reference>
<evidence type="ECO:0000256" key="1">
    <source>
        <dbReference type="SAM" id="Phobius"/>
    </source>
</evidence>
<keyword evidence="1" id="KW-1133">Transmembrane helix</keyword>
<keyword evidence="1" id="KW-0812">Transmembrane</keyword>
<name>A0A367ZNR9_9BACT</name>
<dbReference type="AlphaFoldDB" id="A0A367ZNR9"/>
<keyword evidence="1" id="KW-0472">Membrane</keyword>